<dbReference type="InterPro" id="IPR013633">
    <property type="entry name" value="NRDE-2"/>
</dbReference>
<organism evidence="5 6">
    <name type="scientific">Diatrype stigma</name>
    <dbReference type="NCBI Taxonomy" id="117547"/>
    <lineage>
        <taxon>Eukaryota</taxon>
        <taxon>Fungi</taxon>
        <taxon>Dikarya</taxon>
        <taxon>Ascomycota</taxon>
        <taxon>Pezizomycotina</taxon>
        <taxon>Sordariomycetes</taxon>
        <taxon>Xylariomycetidae</taxon>
        <taxon>Xylariales</taxon>
        <taxon>Diatrypaceae</taxon>
        <taxon>Diatrype</taxon>
    </lineage>
</organism>
<feature type="region of interest" description="Disordered" evidence="4">
    <location>
        <begin position="1"/>
        <end position="93"/>
    </location>
</feature>
<dbReference type="GO" id="GO:1902369">
    <property type="term" value="P:negative regulation of RNA catabolic process"/>
    <property type="evidence" value="ECO:0007669"/>
    <property type="project" value="TreeGrafter"/>
</dbReference>
<dbReference type="EMBL" id="JAKJXP020000047">
    <property type="protein sequence ID" value="KAK7751600.1"/>
    <property type="molecule type" value="Genomic_DNA"/>
</dbReference>
<dbReference type="PANTHER" id="PTHR13471:SF0">
    <property type="entry name" value="NUCLEAR EXOSOME REGULATOR NRDE2"/>
    <property type="match status" value="1"/>
</dbReference>
<sequence length="1100" mass="123603">MSSREGKKPVPKFPSFKPKPESETLHGEAEKTHELSRGAGGGEHRVSKAGHSHHRDRHRPAVAASGGSSGPPSLVISQRSAPRQDQDHDRGRDSLFVVDKRGDPLIRRYGSNDRREIPEYRRIGGGRVLGVDGFMTIERVGNREEFFIRGYHEGRSVLGGDRRSLLARGSHNKSIVVRVRKEEYQPATGEEDFLSLRPSKRRKREGDVPEELSADEGPSYRSIHGKAKPHEHSESDEEYDSDSSTGSNWRNAENPMVARSIELSKRVREHPEDIEAWLQLVDHQDVLLGTVSSGGRRPTPAEVKSYADIKLSMLEQALSQVTTDPQRVLLQLKRMSEGAKIWDPKNLEKRWKDVIQKYGSDFEIWRAYMTYRQTTLSTFQYDDIKKLYIERMQFIRSEIASLPASSDQVPLYRQMIYVFLRTTRFIADAGYRELGTALWQAALELTFSRPTAAFEGADDTVLASFEAFWESEVPRIGEDMARGWAMFEADAGAQEPPDPKPSISPPVPTTRDVYKAWSILERYRSSSATLPARTLDDSAEDDPYRVVMFADIRDLLFYVPAHIIPSIRRELLDAFLIFSQLPPAFHSRDSVHGILQDDFLMRRPTLIAQGTANTLQDDPGQIEQTNKNLDFSQDYQSIIRTPEVLFPSPNWFKYITPIKDRIPPEQYRWIANTLKQLVRSLGVKELAPYYLAFESTNEPGNEKKTAKALLKQDPASVDLYEGYAILEWAQSNKAAARNVVAAAMGSQLITDSDRCRLGIAWAWMELEDGALAQSALRLCTLAEGRSRAASAADDDHHGPVAPSRVLKGRNFLATNRDYLFSSGDPEHAIIYAKGLALLEYLTQKSNKESSSESQGDIWSAIASISACSDEFISRGLASSSAHEKLLQFAARLLYFHAGRGPFRAGFLREQLTKYIGLFPRNTIFLGLLAWKETRLGIDDRVRAVLDSTVLTPAHDCLSSRAFAIRHEARTGNAHSARAAFEHAFTFGGGGSEAAAACGNHPGLWISYVRFCQARKELRPKTKDAFYRAVQRCPWSKDVFMEAFAPTTTTTTTGAEAPVHELDSAELGSVYNTLCDKGLRVHIEMPEFVEKWERQQMGRGR</sequence>
<reference evidence="5 6" key="1">
    <citation type="submission" date="2024-02" db="EMBL/GenBank/DDBJ databases">
        <title>De novo assembly and annotation of 12 fungi associated with fruit tree decline syndrome in Ontario, Canada.</title>
        <authorList>
            <person name="Sulman M."/>
            <person name="Ellouze W."/>
            <person name="Ilyukhin E."/>
        </authorList>
    </citation>
    <scope>NUCLEOTIDE SEQUENCE [LARGE SCALE GENOMIC DNA]</scope>
    <source>
        <strain evidence="5 6">M11/M66-122</strain>
    </source>
</reference>
<evidence type="ECO:0000256" key="4">
    <source>
        <dbReference type="SAM" id="MobiDB-lite"/>
    </source>
</evidence>
<dbReference type="GO" id="GO:0071013">
    <property type="term" value="C:catalytic step 2 spliceosome"/>
    <property type="evidence" value="ECO:0007669"/>
    <property type="project" value="TreeGrafter"/>
</dbReference>
<keyword evidence="3" id="KW-0539">Nucleus</keyword>
<evidence type="ECO:0000313" key="5">
    <source>
        <dbReference type="EMBL" id="KAK7751600.1"/>
    </source>
</evidence>
<evidence type="ECO:0000256" key="3">
    <source>
        <dbReference type="ARBA" id="ARBA00023242"/>
    </source>
</evidence>
<feature type="region of interest" description="Disordered" evidence="4">
    <location>
        <begin position="187"/>
        <end position="252"/>
    </location>
</feature>
<feature type="compositionally biased region" description="Basic and acidic residues" evidence="4">
    <location>
        <begin position="18"/>
        <end position="46"/>
    </location>
</feature>
<dbReference type="PANTHER" id="PTHR13471">
    <property type="entry name" value="TETRATRICOPEPTIDE-LIKE HELICAL"/>
    <property type="match status" value="1"/>
</dbReference>
<dbReference type="GO" id="GO:0031048">
    <property type="term" value="P:regulatory ncRNA-mediated heterochromatin formation"/>
    <property type="evidence" value="ECO:0007669"/>
    <property type="project" value="TreeGrafter"/>
</dbReference>
<evidence type="ECO:0000256" key="1">
    <source>
        <dbReference type="ARBA" id="ARBA00004123"/>
    </source>
</evidence>
<comment type="caution">
    <text evidence="5">The sequence shown here is derived from an EMBL/GenBank/DDBJ whole genome shotgun (WGS) entry which is preliminary data.</text>
</comment>
<evidence type="ECO:0000313" key="6">
    <source>
        <dbReference type="Proteomes" id="UP001320420"/>
    </source>
</evidence>
<feature type="compositionally biased region" description="Low complexity" evidence="4">
    <location>
        <begin position="61"/>
        <end position="73"/>
    </location>
</feature>
<gene>
    <name evidence="5" type="ORF">SLS62_006425</name>
</gene>
<evidence type="ECO:0008006" key="7">
    <source>
        <dbReference type="Google" id="ProtNLM"/>
    </source>
</evidence>
<comment type="similarity">
    <text evidence="2">Belongs to the NRDE2 family.</text>
</comment>
<evidence type="ECO:0000256" key="2">
    <source>
        <dbReference type="ARBA" id="ARBA00009265"/>
    </source>
</evidence>
<feature type="compositionally biased region" description="Basic and acidic residues" evidence="4">
    <location>
        <begin position="82"/>
        <end position="93"/>
    </location>
</feature>
<protein>
    <recommendedName>
        <fullName evidence="7">DUF1740-domain-containing protein</fullName>
    </recommendedName>
</protein>
<comment type="subcellular location">
    <subcellularLocation>
        <location evidence="1">Nucleus</location>
    </subcellularLocation>
</comment>
<keyword evidence="6" id="KW-1185">Reference proteome</keyword>
<proteinExistence type="inferred from homology"/>
<feature type="compositionally biased region" description="Basic residues" evidence="4">
    <location>
        <begin position="47"/>
        <end position="60"/>
    </location>
</feature>
<dbReference type="Pfam" id="PF08424">
    <property type="entry name" value="NRDE-2"/>
    <property type="match status" value="1"/>
</dbReference>
<dbReference type="Proteomes" id="UP001320420">
    <property type="component" value="Unassembled WGS sequence"/>
</dbReference>
<name>A0AAN9USQ8_9PEZI</name>
<dbReference type="AlphaFoldDB" id="A0AAN9USQ8"/>
<accession>A0AAN9USQ8</accession>